<accession>A0A078KZH1</accession>
<dbReference type="AlphaFoldDB" id="A0A078KZH1"/>
<evidence type="ECO:0000313" key="2">
    <source>
        <dbReference type="Proteomes" id="UP000044071"/>
    </source>
</evidence>
<dbReference type="Proteomes" id="UP000044071">
    <property type="component" value="Unassembled WGS sequence"/>
</dbReference>
<keyword evidence="2" id="KW-1185">Reference proteome</keyword>
<name>A0A078KZH1_9GAMM</name>
<dbReference type="EMBL" id="CCSB01000001">
    <property type="protein sequence ID" value="CDZ77148.1"/>
    <property type="molecule type" value="Genomic_DNA"/>
</dbReference>
<proteinExistence type="predicted"/>
<organism evidence="1 2">
    <name type="scientific">Legionella massiliensis</name>
    <dbReference type="NCBI Taxonomy" id="1034943"/>
    <lineage>
        <taxon>Bacteria</taxon>
        <taxon>Pseudomonadati</taxon>
        <taxon>Pseudomonadota</taxon>
        <taxon>Gammaproteobacteria</taxon>
        <taxon>Legionellales</taxon>
        <taxon>Legionellaceae</taxon>
        <taxon>Legionella</taxon>
    </lineage>
</organism>
<sequence>MSDGVRHLLNAKSSLTMCAMTLGVAGYIRDSNDVTGWAFSLEIDFFCTMLP</sequence>
<evidence type="ECO:0000313" key="1">
    <source>
        <dbReference type="EMBL" id="CDZ77148.1"/>
    </source>
</evidence>
<reference evidence="1 2" key="1">
    <citation type="submission" date="2014-06" db="EMBL/GenBank/DDBJ databases">
        <authorList>
            <person name="Urmite Genomes Urmite Genomes"/>
        </authorList>
    </citation>
    <scope>NUCLEOTIDE SEQUENCE [LARGE SCALE GENOMIC DNA]</scope>
</reference>
<gene>
    <name evidence="1" type="ORF">BN59_01430</name>
</gene>
<dbReference type="STRING" id="1034943.BN59_01430"/>
<protein>
    <submittedName>
        <fullName evidence="1">Uncharacterized protein</fullName>
    </submittedName>
</protein>